<reference evidence="1" key="1">
    <citation type="submission" date="2022-02" db="EMBL/GenBank/DDBJ databases">
        <title>Characterization of Tn125 harboring carbapenem-resistant Acinetobacter bereziniae clinical isolates.</title>
        <authorList>
            <person name="Wong N.-K."/>
            <person name="Pan Q."/>
        </authorList>
    </citation>
    <scope>NUCLEOTIDE SEQUENCE</scope>
    <source>
        <strain evidence="1">GD03393</strain>
    </source>
</reference>
<name>A0A8B5S367_ACIBZ</name>
<sequence length="143" mass="16870">MKQSKSSSLILLMSCFSLSAYSAHAKDLVLQSIQNLDEAEFRSSEGNYFRLIQLNRGCRIEARYYLEMENLLFSYKFIDQKLLHASRKTFRYHYKDGQEGSLMAVTDVYQHSSETYKLDDLKVQSEFKKYQALFPTRYLKQCI</sequence>
<dbReference type="RefSeq" id="WP_139420274.1">
    <property type="nucleotide sequence ID" value="NZ_BKNL01000005.1"/>
</dbReference>
<protein>
    <submittedName>
        <fullName evidence="1">Uncharacterized protein</fullName>
    </submittedName>
</protein>
<dbReference type="Proteomes" id="UP000644140">
    <property type="component" value="Chromosome"/>
</dbReference>
<dbReference type="AlphaFoldDB" id="A0A8B5S367"/>
<proteinExistence type="predicted"/>
<dbReference type="EMBL" id="CP092085">
    <property type="protein sequence ID" value="UUN98341.1"/>
    <property type="molecule type" value="Genomic_DNA"/>
</dbReference>
<accession>A0A8B5S367</accession>
<evidence type="ECO:0000313" key="2">
    <source>
        <dbReference type="Proteomes" id="UP000644140"/>
    </source>
</evidence>
<evidence type="ECO:0000313" key="1">
    <source>
        <dbReference type="EMBL" id="UUN98341.1"/>
    </source>
</evidence>
<organism evidence="1 2">
    <name type="scientific">Acinetobacter bereziniae</name>
    <name type="common">Acinetobacter genomosp. 10</name>
    <dbReference type="NCBI Taxonomy" id="106648"/>
    <lineage>
        <taxon>Bacteria</taxon>
        <taxon>Pseudomonadati</taxon>
        <taxon>Pseudomonadota</taxon>
        <taxon>Gammaproteobacteria</taxon>
        <taxon>Moraxellales</taxon>
        <taxon>Moraxellaceae</taxon>
        <taxon>Acinetobacter</taxon>
    </lineage>
</organism>
<gene>
    <name evidence="1" type="ORF">I9054_002415</name>
</gene>